<dbReference type="InterPro" id="IPR007263">
    <property type="entry name" value="DCC1-like"/>
</dbReference>
<proteinExistence type="predicted"/>
<dbReference type="GO" id="GO:0015035">
    <property type="term" value="F:protein-disulfide reductase activity"/>
    <property type="evidence" value="ECO:0007669"/>
    <property type="project" value="InterPro"/>
</dbReference>
<dbReference type="EMBL" id="CP046883">
    <property type="protein sequence ID" value="QNH96263.1"/>
    <property type="molecule type" value="Genomic_DNA"/>
</dbReference>
<evidence type="ECO:0000313" key="1">
    <source>
        <dbReference type="EMBL" id="QNH96263.1"/>
    </source>
</evidence>
<dbReference type="AlphaFoldDB" id="A0A7G7YP43"/>
<reference evidence="1 2" key="1">
    <citation type="submission" date="2019-12" db="EMBL/GenBank/DDBJ databases">
        <title>Corynebacterium sp. nov., isolated from feces of the Anser Albifrons in China.</title>
        <authorList>
            <person name="Liu Q."/>
        </authorList>
    </citation>
    <scope>NUCLEOTIDE SEQUENCE [LARGE SCALE GENOMIC DNA]</scope>
    <source>
        <strain evidence="1 2">23H37-10</strain>
    </source>
</reference>
<dbReference type="KEGG" id="cans:GP473_05950"/>
<evidence type="ECO:0000313" key="2">
    <source>
        <dbReference type="Proteomes" id="UP000515275"/>
    </source>
</evidence>
<name>A0A7G7YP43_9CORY</name>
<keyword evidence="2" id="KW-1185">Reference proteome</keyword>
<dbReference type="Pfam" id="PF04134">
    <property type="entry name" value="DCC1-like"/>
    <property type="match status" value="1"/>
</dbReference>
<protein>
    <submittedName>
        <fullName evidence="1">DUF393 domain-containing protein</fullName>
    </submittedName>
</protein>
<organism evidence="1 2">
    <name type="scientific">Corynebacterium anserum</name>
    <dbReference type="NCBI Taxonomy" id="2684406"/>
    <lineage>
        <taxon>Bacteria</taxon>
        <taxon>Bacillati</taxon>
        <taxon>Actinomycetota</taxon>
        <taxon>Actinomycetes</taxon>
        <taxon>Mycobacteriales</taxon>
        <taxon>Corynebacteriaceae</taxon>
        <taxon>Corynebacterium</taxon>
    </lineage>
</organism>
<dbReference type="RefSeq" id="WP_186276696.1">
    <property type="nucleotide sequence ID" value="NZ_CP046883.1"/>
</dbReference>
<accession>A0A7G7YP43</accession>
<dbReference type="Proteomes" id="UP000515275">
    <property type="component" value="Chromosome"/>
</dbReference>
<gene>
    <name evidence="1" type="ORF">GP473_05950</name>
</gene>
<sequence length="164" mass="17906">MSRDELVKDMPCGMLKTMYSVTSTFFFDGDCGLCQWSAEKLDALTEDELAVKPAWAGEHSRTPPDVAQHISKYAVYVRSVDDHVDANANTGVVTTRDAERVIMLGHRAIGHCLIDYGASPPLKAAGYVLTCPPLSPLFAAIYRLVANNRHRLGPLVGVKACRIS</sequence>